<dbReference type="EMBL" id="WUUT01000001">
    <property type="protein sequence ID" value="MXR50573.1"/>
    <property type="molecule type" value="Genomic_DNA"/>
</dbReference>
<dbReference type="Pfam" id="PF01927">
    <property type="entry name" value="Mut7-C"/>
    <property type="match status" value="1"/>
</dbReference>
<dbReference type="Proteomes" id="UP000466535">
    <property type="component" value="Unassembled WGS sequence"/>
</dbReference>
<evidence type="ECO:0000313" key="2">
    <source>
        <dbReference type="EMBL" id="MXR50573.1"/>
    </source>
</evidence>
<dbReference type="PANTHER" id="PTHR39081">
    <property type="entry name" value="MUT7-C DOMAIN-CONTAINING PROTEIN"/>
    <property type="match status" value="1"/>
</dbReference>
<evidence type="ECO:0000313" key="3">
    <source>
        <dbReference type="Proteomes" id="UP000466535"/>
    </source>
</evidence>
<organism evidence="2 3">
    <name type="scientific">Halovenus carboxidivorans</name>
    <dbReference type="NCBI Taxonomy" id="2692199"/>
    <lineage>
        <taxon>Archaea</taxon>
        <taxon>Methanobacteriati</taxon>
        <taxon>Methanobacteriota</taxon>
        <taxon>Stenosarchaea group</taxon>
        <taxon>Halobacteria</taxon>
        <taxon>Halobacteriales</taxon>
        <taxon>Haloarculaceae</taxon>
        <taxon>Halovenus</taxon>
    </lineage>
</organism>
<dbReference type="AlphaFoldDB" id="A0A6B0T4W7"/>
<name>A0A6B0T4W7_9EURY</name>
<reference evidence="2 3" key="1">
    <citation type="submission" date="2019-12" db="EMBL/GenBank/DDBJ databases">
        <title>Isolation and characterization of three novel carbon monoxide-oxidizing members of Halobacteria from salione crusts and soils.</title>
        <authorList>
            <person name="Myers M.R."/>
            <person name="King G.M."/>
        </authorList>
    </citation>
    <scope>NUCLEOTIDE SEQUENCE [LARGE SCALE GENOMIC DNA]</scope>
    <source>
        <strain evidence="2 3">WSH3</strain>
    </source>
</reference>
<keyword evidence="3" id="KW-1185">Reference proteome</keyword>
<protein>
    <recommendedName>
        <fullName evidence="1">Mut7-C RNAse domain-containing protein</fullName>
    </recommendedName>
</protein>
<dbReference type="InterPro" id="IPR002782">
    <property type="entry name" value="Mut7-C_RNAse_dom"/>
</dbReference>
<proteinExistence type="predicted"/>
<dbReference type="RefSeq" id="WP_159762691.1">
    <property type="nucleotide sequence ID" value="NZ_WUUT01000001.1"/>
</dbReference>
<dbReference type="OrthoDB" id="1266at2157"/>
<gene>
    <name evidence="2" type="ORF">GRX03_02980</name>
</gene>
<accession>A0A6B0T4W7</accession>
<dbReference type="PANTHER" id="PTHR39081:SF1">
    <property type="entry name" value="MUT7-C RNASE DOMAIN-CONTAINING PROTEIN"/>
    <property type="match status" value="1"/>
</dbReference>
<feature type="domain" description="Mut7-C RNAse" evidence="1">
    <location>
        <begin position="4"/>
        <end position="144"/>
    </location>
</feature>
<sequence>MSRRLLLDVMLGKLATYLRMCGYDTLYAQEEGIEADDALAALAESEGRTLVTRDQELAERTDGAALLSSREIEDQLAELHEQGFRIELPDQPERCSVCNGRVRALGEDESRPGHAPDGIEEIWQCRDCEQYFWKGSHWDRVTEVVGSADSNP</sequence>
<comment type="caution">
    <text evidence="2">The sequence shown here is derived from an EMBL/GenBank/DDBJ whole genome shotgun (WGS) entry which is preliminary data.</text>
</comment>
<evidence type="ECO:0000259" key="1">
    <source>
        <dbReference type="Pfam" id="PF01927"/>
    </source>
</evidence>